<dbReference type="InterPro" id="IPR004094">
    <property type="entry name" value="Antistasin-like"/>
</dbReference>
<gene>
    <name evidence="7" type="ORF">MEDL_67862</name>
</gene>
<feature type="domain" description="Antistasin-like" evidence="6">
    <location>
        <begin position="93"/>
        <end position="118"/>
    </location>
</feature>
<evidence type="ECO:0000256" key="5">
    <source>
        <dbReference type="SAM" id="SignalP"/>
    </source>
</evidence>
<dbReference type="SUPFAM" id="SSF57262">
    <property type="entry name" value="Leech antihemostatic proteins"/>
    <property type="match status" value="4"/>
</dbReference>
<dbReference type="Gene3D" id="2.10.22.10">
    <property type="entry name" value="Antistasin, domain 1"/>
    <property type="match status" value="4"/>
</dbReference>
<evidence type="ECO:0000259" key="6">
    <source>
        <dbReference type="PROSITE" id="PS51252"/>
    </source>
</evidence>
<dbReference type="OrthoDB" id="6112161at2759"/>
<feature type="domain" description="Antistasin-like" evidence="6">
    <location>
        <begin position="124"/>
        <end position="149"/>
    </location>
</feature>
<sequence length="249" mass="27783">MLRYILLLAVAVIAIQARSPPNPNYGKCSNKPLCMMYCEYGNHVDQDGCAICKCKQPHGKCSNKPLCMMYCKYGNRVDQDGCAICKCKQPPYCSNVMCAMYCEHGFQVGADGCEICKCNQPPHCQPVMCNMFCDHGFKFGADGCEICKCNKPPFHMYVNTEMRANPQTPVPQCLKEGIVSPLFKGHGKPICLPKSYRRITVSHVMGKLMESVHLDLKEPTLLKIQRSFIAVVNPTFAALPLTEQIIEAK</sequence>
<evidence type="ECO:0000256" key="4">
    <source>
        <dbReference type="ARBA" id="ARBA00022900"/>
    </source>
</evidence>
<feature type="chain" id="PRO_5035878489" description="Antistasin-like domain-containing protein" evidence="5">
    <location>
        <begin position="18"/>
        <end position="249"/>
    </location>
</feature>
<keyword evidence="1" id="KW-0646">Protease inhibitor</keyword>
<dbReference type="PROSITE" id="PS51252">
    <property type="entry name" value="ANTISTASIN"/>
    <property type="match status" value="4"/>
</dbReference>
<evidence type="ECO:0000256" key="2">
    <source>
        <dbReference type="ARBA" id="ARBA00022729"/>
    </source>
</evidence>
<proteinExistence type="predicted"/>
<feature type="domain" description="Antistasin-like" evidence="6">
    <location>
        <begin position="28"/>
        <end position="54"/>
    </location>
</feature>
<keyword evidence="2 5" id="KW-0732">Signal</keyword>
<accession>A0A8S3VH93</accession>
<feature type="signal peptide" evidence="5">
    <location>
        <begin position="1"/>
        <end position="17"/>
    </location>
</feature>
<feature type="domain" description="Antistasin-like" evidence="6">
    <location>
        <begin position="61"/>
        <end position="87"/>
    </location>
</feature>
<keyword evidence="8" id="KW-1185">Reference proteome</keyword>
<dbReference type="Pfam" id="PF02822">
    <property type="entry name" value="Antistasin"/>
    <property type="match status" value="4"/>
</dbReference>
<dbReference type="Proteomes" id="UP000683360">
    <property type="component" value="Unassembled WGS sequence"/>
</dbReference>
<evidence type="ECO:0000256" key="3">
    <source>
        <dbReference type="ARBA" id="ARBA00022737"/>
    </source>
</evidence>
<reference evidence="7" key="1">
    <citation type="submission" date="2021-03" db="EMBL/GenBank/DDBJ databases">
        <authorList>
            <person name="Bekaert M."/>
        </authorList>
    </citation>
    <scope>NUCLEOTIDE SEQUENCE</scope>
</reference>
<dbReference type="AlphaFoldDB" id="A0A8S3VH93"/>
<comment type="caution">
    <text evidence="7">The sequence shown here is derived from an EMBL/GenBank/DDBJ whole genome shotgun (WGS) entry which is preliminary data.</text>
</comment>
<protein>
    <recommendedName>
        <fullName evidence="6">Antistasin-like domain-containing protein</fullName>
    </recommendedName>
</protein>
<dbReference type="PANTHER" id="PTHR46439:SF1">
    <property type="entry name" value="CYSTEINE-RICH MOTOR NEURON 1 PROTEIN"/>
    <property type="match status" value="1"/>
</dbReference>
<dbReference type="GO" id="GO:0005886">
    <property type="term" value="C:plasma membrane"/>
    <property type="evidence" value="ECO:0007669"/>
    <property type="project" value="TreeGrafter"/>
</dbReference>
<evidence type="ECO:0000313" key="7">
    <source>
        <dbReference type="EMBL" id="CAG2256574.1"/>
    </source>
</evidence>
<dbReference type="PANTHER" id="PTHR46439">
    <property type="entry name" value="CYSTEINE-RICH MOTOR NEURON 1 PROTEIN"/>
    <property type="match status" value="1"/>
</dbReference>
<evidence type="ECO:0000313" key="8">
    <source>
        <dbReference type="Proteomes" id="UP000683360"/>
    </source>
</evidence>
<name>A0A8S3VH93_MYTED</name>
<dbReference type="GO" id="GO:0004867">
    <property type="term" value="F:serine-type endopeptidase inhibitor activity"/>
    <property type="evidence" value="ECO:0007669"/>
    <property type="project" value="UniProtKB-KW"/>
</dbReference>
<keyword evidence="4" id="KW-0722">Serine protease inhibitor</keyword>
<evidence type="ECO:0000256" key="1">
    <source>
        <dbReference type="ARBA" id="ARBA00022690"/>
    </source>
</evidence>
<dbReference type="InterPro" id="IPR052624">
    <property type="entry name" value="CRIM1"/>
</dbReference>
<dbReference type="EMBL" id="CAJPWZ010003308">
    <property type="protein sequence ID" value="CAG2256574.1"/>
    <property type="molecule type" value="Genomic_DNA"/>
</dbReference>
<dbReference type="InterPro" id="IPR011061">
    <property type="entry name" value="Hirudin/antistatin"/>
</dbReference>
<organism evidence="7 8">
    <name type="scientific">Mytilus edulis</name>
    <name type="common">Blue mussel</name>
    <dbReference type="NCBI Taxonomy" id="6550"/>
    <lineage>
        <taxon>Eukaryota</taxon>
        <taxon>Metazoa</taxon>
        <taxon>Spiralia</taxon>
        <taxon>Lophotrochozoa</taxon>
        <taxon>Mollusca</taxon>
        <taxon>Bivalvia</taxon>
        <taxon>Autobranchia</taxon>
        <taxon>Pteriomorphia</taxon>
        <taxon>Mytilida</taxon>
        <taxon>Mytiloidea</taxon>
        <taxon>Mytilidae</taxon>
        <taxon>Mytilinae</taxon>
        <taxon>Mytilus</taxon>
    </lineage>
</organism>
<keyword evidence="3" id="KW-0677">Repeat</keyword>